<evidence type="ECO:0000256" key="1">
    <source>
        <dbReference type="SAM" id="MobiDB-lite"/>
    </source>
</evidence>
<dbReference type="Proteomes" id="UP000264071">
    <property type="component" value="Unassembled WGS sequence"/>
</dbReference>
<dbReference type="InterPro" id="IPR025345">
    <property type="entry name" value="DUF4249"/>
</dbReference>
<comment type="caution">
    <text evidence="2">The sequence shown here is derived from an EMBL/GenBank/DDBJ whole genome shotgun (WGS) entry which is preliminary data.</text>
</comment>
<evidence type="ECO:0000313" key="3">
    <source>
        <dbReference type="Proteomes" id="UP000264071"/>
    </source>
</evidence>
<proteinExistence type="predicted"/>
<accession>A0A3D4VA63</accession>
<reference evidence="2 3" key="1">
    <citation type="journal article" date="2018" name="Nat. Biotechnol.">
        <title>A standardized bacterial taxonomy based on genome phylogeny substantially revises the tree of life.</title>
        <authorList>
            <person name="Parks D.H."/>
            <person name="Chuvochina M."/>
            <person name="Waite D.W."/>
            <person name="Rinke C."/>
            <person name="Skarshewski A."/>
            <person name="Chaumeil P.A."/>
            <person name="Hugenholtz P."/>
        </authorList>
    </citation>
    <scope>NUCLEOTIDE SEQUENCE [LARGE SCALE GENOMIC DNA]</scope>
    <source>
        <strain evidence="2">UBA8844</strain>
    </source>
</reference>
<name>A0A3D4VA63_9BACT</name>
<gene>
    <name evidence="2" type="ORF">DGD08_12445</name>
</gene>
<protein>
    <submittedName>
        <fullName evidence="2">DUF4249 domain-containing protein</fullName>
    </submittedName>
</protein>
<dbReference type="EMBL" id="DPIY01000010">
    <property type="protein sequence ID" value="HCT58005.1"/>
    <property type="molecule type" value="Genomic_DNA"/>
</dbReference>
<organism evidence="2 3">
    <name type="scientific">Gemmatimonas aurantiaca</name>
    <dbReference type="NCBI Taxonomy" id="173480"/>
    <lineage>
        <taxon>Bacteria</taxon>
        <taxon>Pseudomonadati</taxon>
        <taxon>Gemmatimonadota</taxon>
        <taxon>Gemmatimonadia</taxon>
        <taxon>Gemmatimonadales</taxon>
        <taxon>Gemmatimonadaceae</taxon>
        <taxon>Gemmatimonas</taxon>
    </lineage>
</organism>
<feature type="region of interest" description="Disordered" evidence="1">
    <location>
        <begin position="145"/>
        <end position="164"/>
    </location>
</feature>
<evidence type="ECO:0000313" key="2">
    <source>
        <dbReference type="EMBL" id="HCT58005.1"/>
    </source>
</evidence>
<sequence>MQARVRVTTMIAMAVMVAGCDRVVDITLPDGPVQLVVEGRVEAVHGSVSGHQEVLLSASAPYFSNQAAPPARGARVMIADGTGRNVVLQESTTQPGLYRTDDLVGVVGSAYTLRIHWQGDDYEAVDTLLAVPPIDSMYFAPRKNTGFDPGSGSGKPGPRATIDTRDQAGVPNYYLWDMYVDGKRIVEVDSAEWARPIDSDQLYDGLPLLAFQSHPNVALSSGQMVRVRQQSLTAQSYRYFRNLNDQLDGDGSPFSMPPNPVRGNVANKTRPDARALGYFIATHVSERSMRVP</sequence>
<dbReference type="AlphaFoldDB" id="A0A3D4VA63"/>
<dbReference type="PROSITE" id="PS51257">
    <property type="entry name" value="PROKAR_LIPOPROTEIN"/>
    <property type="match status" value="1"/>
</dbReference>
<dbReference type="Pfam" id="PF14054">
    <property type="entry name" value="DUF4249"/>
    <property type="match status" value="1"/>
</dbReference>